<gene>
    <name evidence="3" type="primary">PMP1-B</name>
    <name evidence="4" type="synonym">AUGUSTUS-3.0.2_15620</name>
    <name evidence="4" type="ORF">TcasGA2_TC015620</name>
</gene>
<dbReference type="GeneID" id="659324"/>
<dbReference type="HOGENOM" id="CLU_1327894_0_0_1"/>
<keyword evidence="1" id="KW-0732">Signal</keyword>
<dbReference type="InterPro" id="IPR036508">
    <property type="entry name" value="Chitin-bd_dom_sf"/>
</dbReference>
<dbReference type="GO" id="GO:0005576">
    <property type="term" value="C:extracellular region"/>
    <property type="evidence" value="ECO:0007669"/>
    <property type="project" value="InterPro"/>
</dbReference>
<evidence type="ECO:0000259" key="2">
    <source>
        <dbReference type="PROSITE" id="PS50940"/>
    </source>
</evidence>
<feature type="chain" id="PRO_5010111137" evidence="1">
    <location>
        <begin position="17"/>
        <end position="207"/>
    </location>
</feature>
<evidence type="ECO:0000256" key="1">
    <source>
        <dbReference type="SAM" id="SignalP"/>
    </source>
</evidence>
<dbReference type="CAZy" id="CBM14">
    <property type="family name" value="Carbohydrate-Binding Module Family 14"/>
</dbReference>
<dbReference type="AlphaFoldDB" id="D1MAI9"/>
<name>D1MAI9_TRICA</name>
<dbReference type="Pfam" id="PF01607">
    <property type="entry name" value="CBM_14"/>
    <property type="match status" value="1"/>
</dbReference>
<accession>D1MAI9</accession>
<dbReference type="GO" id="GO:0030312">
    <property type="term" value="C:external encapsulating structure"/>
    <property type="evidence" value="ECO:0000318"/>
    <property type="project" value="GO_Central"/>
</dbReference>
<dbReference type="PROSITE" id="PS50940">
    <property type="entry name" value="CHIT_BIND_II"/>
    <property type="match status" value="1"/>
</dbReference>
<protein>
    <submittedName>
        <fullName evidence="3">Peritrophic matrix protein 1-B</fullName>
    </submittedName>
</protein>
<reference evidence="3" key="2">
    <citation type="journal article" date="2010" name="Insect Biochem. Mol. Biol.">
        <title>Genes encoding proteins with peritrophin A-type chitin-binding domains in Tribolium castaneum are grouped into three distinct families based on phylogeny, expression and function.</title>
        <authorList>
            <person name="Jasrapuria S."/>
            <person name="Arakane Y."/>
            <person name="Osman G."/>
            <person name="Kramer K.J."/>
            <person name="Beeman R.W."/>
            <person name="Muthukrishnan S."/>
        </authorList>
    </citation>
    <scope>NUCLEOTIDE SEQUENCE</scope>
    <source>
        <strain evidence="3">Georgia-1</strain>
    </source>
</reference>
<reference evidence="4 5" key="1">
    <citation type="journal article" date="2008" name="Nature">
        <title>The genome of the model beetle and pest Tribolium castaneum.</title>
        <authorList>
            <consortium name="Tribolium Genome Sequencing Consortium"/>
            <person name="Richards S."/>
            <person name="Gibbs R.A."/>
            <person name="Weinstock G.M."/>
            <person name="Brown S.J."/>
            <person name="Denell R."/>
            <person name="Beeman R.W."/>
            <person name="Gibbs R."/>
            <person name="Beeman R.W."/>
            <person name="Brown S.J."/>
            <person name="Bucher G."/>
            <person name="Friedrich M."/>
            <person name="Grimmelikhuijzen C.J."/>
            <person name="Klingler M."/>
            <person name="Lorenzen M."/>
            <person name="Richards S."/>
            <person name="Roth S."/>
            <person name="Schroder R."/>
            <person name="Tautz D."/>
            <person name="Zdobnov E.M."/>
            <person name="Muzny D."/>
            <person name="Gibbs R.A."/>
            <person name="Weinstock G.M."/>
            <person name="Attaway T."/>
            <person name="Bell S."/>
            <person name="Buhay C.J."/>
            <person name="Chandrabose M.N."/>
            <person name="Chavez D."/>
            <person name="Clerk-Blankenburg K.P."/>
            <person name="Cree A."/>
            <person name="Dao M."/>
            <person name="Davis C."/>
            <person name="Chacko J."/>
            <person name="Dinh H."/>
            <person name="Dugan-Rocha S."/>
            <person name="Fowler G."/>
            <person name="Garner T.T."/>
            <person name="Garnes J."/>
            <person name="Gnirke A."/>
            <person name="Hawes A."/>
            <person name="Hernandez J."/>
            <person name="Hines S."/>
            <person name="Holder M."/>
            <person name="Hume J."/>
            <person name="Jhangiani S.N."/>
            <person name="Joshi V."/>
            <person name="Khan Z.M."/>
            <person name="Jackson L."/>
            <person name="Kovar C."/>
            <person name="Kowis A."/>
            <person name="Lee S."/>
            <person name="Lewis L.R."/>
            <person name="Margolis J."/>
            <person name="Morgan M."/>
            <person name="Nazareth L.V."/>
            <person name="Nguyen N."/>
            <person name="Okwuonu G."/>
            <person name="Parker D."/>
            <person name="Richards S."/>
            <person name="Ruiz S.J."/>
            <person name="Santibanez J."/>
            <person name="Savard J."/>
            <person name="Scherer S.E."/>
            <person name="Schneider B."/>
            <person name="Sodergren E."/>
            <person name="Tautz D."/>
            <person name="Vattahil S."/>
            <person name="Villasana D."/>
            <person name="White C.S."/>
            <person name="Wright R."/>
            <person name="Park Y."/>
            <person name="Beeman R.W."/>
            <person name="Lord J."/>
            <person name="Oppert B."/>
            <person name="Lorenzen M."/>
            <person name="Brown S."/>
            <person name="Wang L."/>
            <person name="Savard J."/>
            <person name="Tautz D."/>
            <person name="Richards S."/>
            <person name="Weinstock G."/>
            <person name="Gibbs R.A."/>
            <person name="Liu Y."/>
            <person name="Worley K."/>
            <person name="Weinstock G."/>
            <person name="Elsik C.G."/>
            <person name="Reese J.T."/>
            <person name="Elhaik E."/>
            <person name="Landan G."/>
            <person name="Graur D."/>
            <person name="Arensburger P."/>
            <person name="Atkinson P."/>
            <person name="Beeman R.W."/>
            <person name="Beidler J."/>
            <person name="Brown S.J."/>
            <person name="Demuth J.P."/>
            <person name="Drury D.W."/>
            <person name="Du Y.Z."/>
            <person name="Fujiwara H."/>
            <person name="Lorenzen M."/>
            <person name="Maselli V."/>
            <person name="Osanai M."/>
            <person name="Park Y."/>
            <person name="Robertson H.M."/>
            <person name="Tu Z."/>
            <person name="Wang J.J."/>
            <person name="Wang S."/>
            <person name="Richards S."/>
            <person name="Song H."/>
            <person name="Zhang L."/>
            <person name="Sodergren E."/>
            <person name="Werner D."/>
            <person name="Stanke M."/>
            <person name="Morgenstern B."/>
            <person name="Solovyev V."/>
            <person name="Kosarev P."/>
            <person name="Brown G."/>
            <person name="Chen H.C."/>
            <person name="Ermolaeva O."/>
            <person name="Hlavina W."/>
            <person name="Kapustin Y."/>
            <person name="Kiryutin B."/>
            <person name="Kitts P."/>
            <person name="Maglott D."/>
            <person name="Pruitt K."/>
            <person name="Sapojnikov V."/>
            <person name="Souvorov A."/>
            <person name="Mackey A.J."/>
            <person name="Waterhouse R.M."/>
            <person name="Wyder S."/>
            <person name="Zdobnov E.M."/>
            <person name="Zdobnov E.M."/>
            <person name="Wyder S."/>
            <person name="Kriventseva E.V."/>
            <person name="Kadowaki T."/>
            <person name="Bork P."/>
            <person name="Aranda M."/>
            <person name="Bao R."/>
            <person name="Beermann A."/>
            <person name="Berns N."/>
            <person name="Bolognesi R."/>
            <person name="Bonneton F."/>
            <person name="Bopp D."/>
            <person name="Brown S.J."/>
            <person name="Bucher G."/>
            <person name="Butts T."/>
            <person name="Chaumot A."/>
            <person name="Denell R.E."/>
            <person name="Ferrier D.E."/>
            <person name="Friedrich M."/>
            <person name="Gordon C.M."/>
            <person name="Jindra M."/>
            <person name="Klingler M."/>
            <person name="Lan Q."/>
            <person name="Lattorff H.M."/>
            <person name="Laudet V."/>
            <person name="von Levetsow C."/>
            <person name="Liu Z."/>
            <person name="Lutz R."/>
            <person name="Lynch J.A."/>
            <person name="da Fonseca R.N."/>
            <person name="Posnien N."/>
            <person name="Reuter R."/>
            <person name="Roth S."/>
            <person name="Savard J."/>
            <person name="Schinko J.B."/>
            <person name="Schmitt C."/>
            <person name="Schoppmeier M."/>
            <person name="Schroder R."/>
            <person name="Shippy T.D."/>
            <person name="Simonnet F."/>
            <person name="Marques-Souza H."/>
            <person name="Tautz D."/>
            <person name="Tomoyasu Y."/>
            <person name="Trauner J."/>
            <person name="Van der Zee M."/>
            <person name="Vervoort M."/>
            <person name="Wittkopp N."/>
            <person name="Wimmer E.A."/>
            <person name="Yang X."/>
            <person name="Jones A.K."/>
            <person name="Sattelle D.B."/>
            <person name="Ebert P.R."/>
            <person name="Nelson D."/>
            <person name="Scott J.G."/>
            <person name="Beeman R.W."/>
            <person name="Muthukrishnan S."/>
            <person name="Kramer K.J."/>
            <person name="Arakane Y."/>
            <person name="Beeman R.W."/>
            <person name="Zhu Q."/>
            <person name="Hogenkamp D."/>
            <person name="Dixit R."/>
            <person name="Oppert B."/>
            <person name="Jiang H."/>
            <person name="Zou Z."/>
            <person name="Marshall J."/>
            <person name="Elpidina E."/>
            <person name="Vinokurov K."/>
            <person name="Oppert C."/>
            <person name="Zou Z."/>
            <person name="Evans J."/>
            <person name="Lu Z."/>
            <person name="Zhao P."/>
            <person name="Sumathipala N."/>
            <person name="Altincicek B."/>
            <person name="Vilcinskas A."/>
            <person name="Williams M."/>
            <person name="Hultmark D."/>
            <person name="Hetru C."/>
            <person name="Jiang H."/>
            <person name="Grimmelikhuijzen C.J."/>
            <person name="Hauser F."/>
            <person name="Cazzamali G."/>
            <person name="Williamson M."/>
            <person name="Park Y."/>
            <person name="Li B."/>
            <person name="Tanaka Y."/>
            <person name="Predel R."/>
            <person name="Neupert S."/>
            <person name="Schachtner J."/>
            <person name="Verleyen P."/>
            <person name="Raible F."/>
            <person name="Bork P."/>
            <person name="Friedrich M."/>
            <person name="Walden K.K."/>
            <person name="Robertson H.M."/>
            <person name="Angeli S."/>
            <person name="Foret S."/>
            <person name="Bucher G."/>
            <person name="Schuetz S."/>
            <person name="Maleszka R."/>
            <person name="Wimmer E.A."/>
            <person name="Beeman R.W."/>
            <person name="Lorenzen M."/>
            <person name="Tomoyasu Y."/>
            <person name="Miller S.C."/>
            <person name="Grossmann D."/>
            <person name="Bucher G."/>
        </authorList>
    </citation>
    <scope>NUCLEOTIDE SEQUENCE [LARGE SCALE GENOMIC DNA]</scope>
    <source>
        <strain evidence="4 5">Georgia GA2</strain>
    </source>
</reference>
<feature type="domain" description="Chitin-binding type-2" evidence="2">
    <location>
        <begin position="90"/>
        <end position="149"/>
    </location>
</feature>
<keyword evidence="5" id="KW-1185">Reference proteome</keyword>
<sequence>MKQTVFLILFVAFSHASPLIDYRLTLQPPKNCTSAGLLCETCSELVACVENNDHTFRKDHVQTCPSGQKCVKGGCSSDSDPFCDGVADLAFPCKKVGIFPDPFYCNKFVLCVDMGQSRLQAYSSRCEDGLGYNIETGVCDVKLSGGCKVDEFPVPLCGKAGDSGALEGKPMEYYTCEEYSSGKRVLYPVIDVCPNAETYENYKCVSK</sequence>
<evidence type="ECO:0000313" key="5">
    <source>
        <dbReference type="Proteomes" id="UP000007266"/>
    </source>
</evidence>
<dbReference type="CTD" id="659324"/>
<dbReference type="EMBL" id="GU128097">
    <property type="protein sequence ID" value="ACY95480.1"/>
    <property type="molecule type" value="mRNA"/>
</dbReference>
<dbReference type="Proteomes" id="UP000007266">
    <property type="component" value="Linkage group 6"/>
</dbReference>
<feature type="signal peptide" evidence="1">
    <location>
        <begin position="1"/>
        <end position="16"/>
    </location>
</feature>
<dbReference type="OrthoDB" id="6597859at2759"/>
<dbReference type="Gene3D" id="2.170.140.10">
    <property type="entry name" value="Chitin binding domain"/>
    <property type="match status" value="1"/>
</dbReference>
<reference evidence="4 5" key="3">
    <citation type="journal article" date="2010" name="Nucleic Acids Res.">
        <title>BeetleBase in 2010: revisions to provide comprehensive genomic information for Tribolium castaneum.</title>
        <authorList>
            <person name="Kim H.S."/>
            <person name="Murphy T."/>
            <person name="Xia J."/>
            <person name="Caragea D."/>
            <person name="Park Y."/>
            <person name="Beeman R.W."/>
            <person name="Lorenzen M.D."/>
            <person name="Butcher S."/>
            <person name="Manak J.R."/>
            <person name="Brown S.J."/>
        </authorList>
    </citation>
    <scope>GENOME REANNOTATION</scope>
    <source>
        <strain evidence="4 5">Georgia GA2</strain>
    </source>
</reference>
<dbReference type="InterPro" id="IPR002557">
    <property type="entry name" value="Chitin-bd_dom"/>
</dbReference>
<evidence type="ECO:0000313" key="3">
    <source>
        <dbReference type="EMBL" id="ACY95480.1"/>
    </source>
</evidence>
<dbReference type="RefSeq" id="NP_001161903.1">
    <property type="nucleotide sequence ID" value="NM_001168431.1"/>
</dbReference>
<dbReference type="OMA" id="DCTKYHV"/>
<dbReference type="SUPFAM" id="SSF57625">
    <property type="entry name" value="Invertebrate chitin-binding proteins"/>
    <property type="match status" value="1"/>
</dbReference>
<dbReference type="GO" id="GO:0008061">
    <property type="term" value="F:chitin binding"/>
    <property type="evidence" value="ECO:0000318"/>
    <property type="project" value="GO_Central"/>
</dbReference>
<dbReference type="EMBL" id="KQ971345">
    <property type="protein sequence ID" value="EFA05441.1"/>
    <property type="molecule type" value="Genomic_DNA"/>
</dbReference>
<organism evidence="3">
    <name type="scientific">Tribolium castaneum</name>
    <name type="common">Red flour beetle</name>
    <dbReference type="NCBI Taxonomy" id="7070"/>
    <lineage>
        <taxon>Eukaryota</taxon>
        <taxon>Metazoa</taxon>
        <taxon>Ecdysozoa</taxon>
        <taxon>Arthropoda</taxon>
        <taxon>Hexapoda</taxon>
        <taxon>Insecta</taxon>
        <taxon>Pterygota</taxon>
        <taxon>Neoptera</taxon>
        <taxon>Endopterygota</taxon>
        <taxon>Coleoptera</taxon>
        <taxon>Polyphaga</taxon>
        <taxon>Cucujiformia</taxon>
        <taxon>Tenebrionidae</taxon>
        <taxon>Tenebrionidae incertae sedis</taxon>
        <taxon>Tribolium</taxon>
    </lineage>
</organism>
<reference evidence="4" key="4">
    <citation type="submission" date="2014-11" db="EMBL/GenBank/DDBJ databases">
        <title>Tools and pipelines for BioNano data: molecule assembly pipeline and FASTA super scaffolding tool.</title>
        <authorList>
            <person name="Shelton J.M."/>
            <person name="Herndon N."/>
            <person name="Coleman C."/>
            <person name="Lu N."/>
            <person name="Brown S.J."/>
        </authorList>
    </citation>
    <scope>NUCLEOTIDE SEQUENCE</scope>
    <source>
        <strain evidence="4">Georgia GA2</strain>
    </source>
</reference>
<dbReference type="SMART" id="SM00494">
    <property type="entry name" value="ChtBD2"/>
    <property type="match status" value="1"/>
</dbReference>
<evidence type="ECO:0000313" key="4">
    <source>
        <dbReference type="EMBL" id="EFA05441.1"/>
    </source>
</evidence>
<dbReference type="InParanoid" id="D1MAI9"/>
<dbReference type="KEGG" id="tca:659324"/>
<proteinExistence type="evidence at transcript level"/>